<evidence type="ECO:0000313" key="2">
    <source>
        <dbReference type="Proteomes" id="UP000590524"/>
    </source>
</evidence>
<dbReference type="Proteomes" id="UP000590524">
    <property type="component" value="Unassembled WGS sequence"/>
</dbReference>
<protein>
    <submittedName>
        <fullName evidence="1">Uncharacterized protein (DUF736 family)</fullName>
    </submittedName>
</protein>
<dbReference type="Pfam" id="PF05284">
    <property type="entry name" value="DUF736"/>
    <property type="match status" value="1"/>
</dbReference>
<proteinExistence type="predicted"/>
<dbReference type="AlphaFoldDB" id="A0A7W6LWD7"/>
<reference evidence="1 2" key="1">
    <citation type="submission" date="2020-08" db="EMBL/GenBank/DDBJ databases">
        <title>Genomic Encyclopedia of Type Strains, Phase IV (KMG-IV): sequencing the most valuable type-strain genomes for metagenomic binning, comparative biology and taxonomic classification.</title>
        <authorList>
            <person name="Goeker M."/>
        </authorList>
    </citation>
    <scope>NUCLEOTIDE SEQUENCE [LARGE SCALE GENOMIC DNA]</scope>
    <source>
        <strain evidence="1 2">DSM 19371</strain>
    </source>
</reference>
<keyword evidence="2" id="KW-1185">Reference proteome</keyword>
<gene>
    <name evidence="1" type="ORF">GGQ90_005194</name>
</gene>
<dbReference type="EMBL" id="JACIEU010000036">
    <property type="protein sequence ID" value="MBB4151382.1"/>
    <property type="molecule type" value="Genomic_DNA"/>
</dbReference>
<accession>A0A7W6LWD7</accession>
<organism evidence="1 2">
    <name type="scientific">Sphingobium scionense</name>
    <dbReference type="NCBI Taxonomy" id="1404341"/>
    <lineage>
        <taxon>Bacteria</taxon>
        <taxon>Pseudomonadati</taxon>
        <taxon>Pseudomonadota</taxon>
        <taxon>Alphaproteobacteria</taxon>
        <taxon>Sphingomonadales</taxon>
        <taxon>Sphingomonadaceae</taxon>
        <taxon>Sphingobium</taxon>
    </lineage>
</organism>
<dbReference type="InterPro" id="IPR007948">
    <property type="entry name" value="DUF736"/>
</dbReference>
<comment type="caution">
    <text evidence="1">The sequence shown here is derived from an EMBL/GenBank/DDBJ whole genome shotgun (WGS) entry which is preliminary data.</text>
</comment>
<sequence>MDSGEKYLSIKIDDPTLPASIYATLIQGEQG</sequence>
<evidence type="ECO:0000313" key="1">
    <source>
        <dbReference type="EMBL" id="MBB4151382.1"/>
    </source>
</evidence>
<name>A0A7W6LWD7_9SPHN</name>